<dbReference type="PANTHER" id="PTHR11048:SF5">
    <property type="entry name" value="DECAPRENYL-PHOSPHATE PHOSPHORIBOSYLTRANSFERASE"/>
    <property type="match status" value="1"/>
</dbReference>
<feature type="transmembrane region" description="Helical" evidence="6">
    <location>
        <begin position="264"/>
        <end position="286"/>
    </location>
</feature>
<dbReference type="EMBL" id="OANU01000073">
    <property type="protein sequence ID" value="SNX49766.1"/>
    <property type="molecule type" value="Genomic_DNA"/>
</dbReference>
<accession>A0A240EMC6</accession>
<dbReference type="Pfam" id="PF01040">
    <property type="entry name" value="UbiA"/>
    <property type="match status" value="1"/>
</dbReference>
<feature type="transmembrane region" description="Helical" evidence="6">
    <location>
        <begin position="220"/>
        <end position="243"/>
    </location>
</feature>
<keyword evidence="7" id="KW-0808">Transferase</keyword>
<reference evidence="8" key="1">
    <citation type="submission" date="2016-06" db="EMBL/GenBank/DDBJ databases">
        <authorList>
            <person name="Rodrigo-Torres L."/>
            <person name="Arahal R.D."/>
            <person name="Lucena T."/>
        </authorList>
    </citation>
    <scope>NUCLEOTIDE SEQUENCE [LARGE SCALE GENOMIC DNA]</scope>
    <source>
        <strain evidence="8">CECT8203</strain>
    </source>
</reference>
<dbReference type="GO" id="GO:0009247">
    <property type="term" value="P:glycolipid biosynthetic process"/>
    <property type="evidence" value="ECO:0007669"/>
    <property type="project" value="TreeGrafter"/>
</dbReference>
<protein>
    <submittedName>
        <fullName evidence="7">Decaprenyl-phosphate phosphoribosyltransferase</fullName>
        <ecNumber evidence="7">2.4.2.45</ecNumber>
    </submittedName>
</protein>
<evidence type="ECO:0000256" key="3">
    <source>
        <dbReference type="ARBA" id="ARBA00022692"/>
    </source>
</evidence>
<dbReference type="EC" id="2.4.2.45" evidence="7"/>
<dbReference type="GO" id="GO:0016757">
    <property type="term" value="F:glycosyltransferase activity"/>
    <property type="evidence" value="ECO:0007669"/>
    <property type="project" value="UniProtKB-KW"/>
</dbReference>
<dbReference type="GO" id="GO:0005886">
    <property type="term" value="C:plasma membrane"/>
    <property type="evidence" value="ECO:0007669"/>
    <property type="project" value="TreeGrafter"/>
</dbReference>
<dbReference type="Gene3D" id="1.10.357.140">
    <property type="entry name" value="UbiA prenyltransferase"/>
    <property type="match status" value="1"/>
</dbReference>
<evidence type="ECO:0000256" key="2">
    <source>
        <dbReference type="ARBA" id="ARBA00022475"/>
    </source>
</evidence>
<dbReference type="InterPro" id="IPR039653">
    <property type="entry name" value="Prenyltransferase"/>
</dbReference>
<dbReference type="RefSeq" id="WP_096994770.1">
    <property type="nucleotide sequence ID" value="NZ_JBHSII010000001.1"/>
</dbReference>
<evidence type="ECO:0000256" key="5">
    <source>
        <dbReference type="ARBA" id="ARBA00023136"/>
    </source>
</evidence>
<dbReference type="Gene3D" id="3.40.50.1000">
    <property type="entry name" value="HAD superfamily/HAD-like"/>
    <property type="match status" value="1"/>
</dbReference>
<dbReference type="Proteomes" id="UP000219336">
    <property type="component" value="Unassembled WGS sequence"/>
</dbReference>
<feature type="transmembrane region" description="Helical" evidence="6">
    <location>
        <begin position="315"/>
        <end position="336"/>
    </location>
</feature>
<dbReference type="SUPFAM" id="SSF56784">
    <property type="entry name" value="HAD-like"/>
    <property type="match status" value="1"/>
</dbReference>
<keyword evidence="2" id="KW-1003">Cell membrane</keyword>
<keyword evidence="5 6" id="KW-0472">Membrane</keyword>
<evidence type="ECO:0000313" key="7">
    <source>
        <dbReference type="EMBL" id="SNX49766.1"/>
    </source>
</evidence>
<keyword evidence="8" id="KW-1185">Reference proteome</keyword>
<dbReference type="InterPro" id="IPR044878">
    <property type="entry name" value="UbiA_sf"/>
</dbReference>
<keyword evidence="7" id="KW-0328">Glycosyltransferase</keyword>
<gene>
    <name evidence="7" type="ORF">VTH8203_03414</name>
</gene>
<organism evidence="7 8">
    <name type="scientific">Vibrio thalassae</name>
    <dbReference type="NCBI Taxonomy" id="1243014"/>
    <lineage>
        <taxon>Bacteria</taxon>
        <taxon>Pseudomonadati</taxon>
        <taxon>Pseudomonadota</taxon>
        <taxon>Gammaproteobacteria</taxon>
        <taxon>Vibrionales</taxon>
        <taxon>Vibrionaceae</taxon>
        <taxon>Vibrio</taxon>
    </lineage>
</organism>
<feature type="transmembrane region" description="Helical" evidence="6">
    <location>
        <begin position="413"/>
        <end position="433"/>
    </location>
</feature>
<name>A0A240EMC6_9VIBR</name>
<dbReference type="NCBIfam" id="NF006088">
    <property type="entry name" value="PRK08238.1"/>
    <property type="match status" value="1"/>
</dbReference>
<feature type="transmembrane region" description="Helical" evidence="6">
    <location>
        <begin position="20"/>
        <end position="44"/>
    </location>
</feature>
<dbReference type="GO" id="GO:0016765">
    <property type="term" value="F:transferase activity, transferring alkyl or aryl (other than methyl) groups"/>
    <property type="evidence" value="ECO:0007669"/>
    <property type="project" value="InterPro"/>
</dbReference>
<evidence type="ECO:0000256" key="4">
    <source>
        <dbReference type="ARBA" id="ARBA00022989"/>
    </source>
</evidence>
<dbReference type="InterPro" id="IPR000537">
    <property type="entry name" value="UbiA_prenyltransferase"/>
</dbReference>
<keyword evidence="3 6" id="KW-0812">Transmembrane</keyword>
<comment type="subcellular location">
    <subcellularLocation>
        <location evidence="1">Membrane</location>
        <topology evidence="1">Multi-pass membrane protein</topology>
    </subcellularLocation>
</comment>
<feature type="transmembrane region" description="Helical" evidence="6">
    <location>
        <begin position="383"/>
        <end position="407"/>
    </location>
</feature>
<feature type="transmembrane region" description="Helical" evidence="6">
    <location>
        <begin position="454"/>
        <end position="473"/>
    </location>
</feature>
<feature type="transmembrane region" description="Helical" evidence="6">
    <location>
        <begin position="342"/>
        <end position="362"/>
    </location>
</feature>
<dbReference type="InterPro" id="IPR036412">
    <property type="entry name" value="HAD-like_sf"/>
</dbReference>
<dbReference type="PANTHER" id="PTHR11048">
    <property type="entry name" value="PRENYLTRANSFERASES"/>
    <property type="match status" value="1"/>
</dbReference>
<dbReference type="OrthoDB" id="9803632at2"/>
<dbReference type="InterPro" id="IPR023214">
    <property type="entry name" value="HAD_sf"/>
</dbReference>
<evidence type="ECO:0000256" key="1">
    <source>
        <dbReference type="ARBA" id="ARBA00004141"/>
    </source>
</evidence>
<evidence type="ECO:0000313" key="8">
    <source>
        <dbReference type="Proteomes" id="UP000219336"/>
    </source>
</evidence>
<keyword evidence="4 6" id="KW-1133">Transmembrane helix</keyword>
<dbReference type="CDD" id="cd13963">
    <property type="entry name" value="PT_UbiA_2"/>
    <property type="match status" value="1"/>
</dbReference>
<sequence>MEKLKPLVVDLDGTLIKSDLLIESLFLFLKSNIFNFLVFIRYLFKGKSQLKSKIASVVDIDVSVLPYNNDVLDYIVLERKKGRKIILATASNIRYANQISDFTKAFDLVLASDKEINLASKVKAKRLVEQFGEKGFDYIGNSEADIQVWEKASEAIVVNPDRGVLEKARRIANVSKIIDTRPSFLRTLVKALRVHQWAKNVLIFVPLAASHYLMNFEMLTTVLFAFLIFSLCASTVYLLNDLLDLEDDRHHKTKCNRPFASGDLDVRFGIFAVPLILLAVFVLSIVLLPPNFFFVLLSYYLLTLAYSFKLKKMVMVDVITLAMLYTVRIVAGGVVLGLELTFWLLAFSMFIFLSLAMVKRYAELYEAKQLGLTKTRGRGYQPSDLELLSSLGTASGYLSVLVLSLYINEPLTASMYHYPTLIWAACPLLLFWISRTWIVTHRGLMNDDPVVFALKDRVSQIVGVLFILVFWMAI</sequence>
<proteinExistence type="predicted"/>
<dbReference type="AlphaFoldDB" id="A0A240EMC6"/>
<evidence type="ECO:0000256" key="6">
    <source>
        <dbReference type="SAM" id="Phobius"/>
    </source>
</evidence>